<name>A0A517RDJ1_9PLAN</name>
<keyword evidence="2" id="KW-1185">Reference proteome</keyword>
<dbReference type="AlphaFoldDB" id="A0A517RDJ1"/>
<accession>A0A517RDJ1</accession>
<proteinExistence type="predicted"/>
<dbReference type="OrthoDB" id="9919960at2"/>
<gene>
    <name evidence="1" type="ORF">Pan241w_20280</name>
</gene>
<dbReference type="Proteomes" id="UP000317171">
    <property type="component" value="Chromosome"/>
</dbReference>
<dbReference type="KEGG" id="gaz:Pan241w_20280"/>
<evidence type="ECO:0000313" key="1">
    <source>
        <dbReference type="EMBL" id="QDT41948.1"/>
    </source>
</evidence>
<protein>
    <submittedName>
        <fullName evidence="1">Uncharacterized protein</fullName>
    </submittedName>
</protein>
<reference evidence="1 2" key="1">
    <citation type="submission" date="2019-02" db="EMBL/GenBank/DDBJ databases">
        <title>Deep-cultivation of Planctomycetes and their phenomic and genomic characterization uncovers novel biology.</title>
        <authorList>
            <person name="Wiegand S."/>
            <person name="Jogler M."/>
            <person name="Boedeker C."/>
            <person name="Pinto D."/>
            <person name="Vollmers J."/>
            <person name="Rivas-Marin E."/>
            <person name="Kohn T."/>
            <person name="Peeters S.H."/>
            <person name="Heuer A."/>
            <person name="Rast P."/>
            <person name="Oberbeckmann S."/>
            <person name="Bunk B."/>
            <person name="Jeske O."/>
            <person name="Meyerdierks A."/>
            <person name="Storesund J.E."/>
            <person name="Kallscheuer N."/>
            <person name="Luecker S."/>
            <person name="Lage O.M."/>
            <person name="Pohl T."/>
            <person name="Merkel B.J."/>
            <person name="Hornburger P."/>
            <person name="Mueller R.-W."/>
            <person name="Bruemmer F."/>
            <person name="Labrenz M."/>
            <person name="Spormann A.M."/>
            <person name="Op den Camp H."/>
            <person name="Overmann J."/>
            <person name="Amann R."/>
            <person name="Jetten M.S.M."/>
            <person name="Mascher T."/>
            <person name="Medema M.H."/>
            <person name="Devos D.P."/>
            <person name="Kaster A.-K."/>
            <person name="Ovreas L."/>
            <person name="Rohde M."/>
            <person name="Galperin M.Y."/>
            <person name="Jogler C."/>
        </authorList>
    </citation>
    <scope>NUCLEOTIDE SEQUENCE [LARGE SCALE GENOMIC DNA]</scope>
    <source>
        <strain evidence="1 2">Pan241w</strain>
    </source>
</reference>
<sequence length="226" mass="26351">MVIKKIDKNSLLRLSFVCMAVIVTGTAFSELFPRRVPTRTCGIPYNYDYDTRTTSARSRVELTEQVVVAVEEFDTETNQIRTKTKTRYFHRSDQLPLVIPAVLTETDFRFQETGEWNLAVNAHFNPSRGEALTAIQQALGNQPNFQQYLKGSRVHVAIRCYARDEKNLQRKSLLAAHKFPLFWVKSGEPAPRQFTSNWAKPTQFERNLQEFYDRINLVEMELYYEK</sequence>
<evidence type="ECO:0000313" key="2">
    <source>
        <dbReference type="Proteomes" id="UP000317171"/>
    </source>
</evidence>
<dbReference type="RefSeq" id="WP_145214345.1">
    <property type="nucleotide sequence ID" value="NZ_CP036269.1"/>
</dbReference>
<organism evidence="1 2">
    <name type="scientific">Gimesia alba</name>
    <dbReference type="NCBI Taxonomy" id="2527973"/>
    <lineage>
        <taxon>Bacteria</taxon>
        <taxon>Pseudomonadati</taxon>
        <taxon>Planctomycetota</taxon>
        <taxon>Planctomycetia</taxon>
        <taxon>Planctomycetales</taxon>
        <taxon>Planctomycetaceae</taxon>
        <taxon>Gimesia</taxon>
    </lineage>
</organism>
<dbReference type="EMBL" id="CP036269">
    <property type="protein sequence ID" value="QDT41948.1"/>
    <property type="molecule type" value="Genomic_DNA"/>
</dbReference>